<feature type="region of interest" description="Disordered" evidence="1">
    <location>
        <begin position="59"/>
        <end position="83"/>
    </location>
</feature>
<dbReference type="EMBL" id="CAJNAS010000004">
    <property type="protein sequence ID" value="CAE6876281.1"/>
    <property type="molecule type" value="Genomic_DNA"/>
</dbReference>
<protein>
    <recommendedName>
        <fullName evidence="4">TubC N-terminal docking domain-containing protein</fullName>
    </recommendedName>
</protein>
<organism evidence="2 3">
    <name type="scientific">Paraburkholderia domus</name>
    <dbReference type="NCBI Taxonomy" id="2793075"/>
    <lineage>
        <taxon>Bacteria</taxon>
        <taxon>Pseudomonadati</taxon>
        <taxon>Pseudomonadota</taxon>
        <taxon>Betaproteobacteria</taxon>
        <taxon>Burkholderiales</taxon>
        <taxon>Burkholderiaceae</taxon>
        <taxon>Paraburkholderia</taxon>
    </lineage>
</organism>
<dbReference type="Proteomes" id="UP000675121">
    <property type="component" value="Unassembled WGS sequence"/>
</dbReference>
<sequence>MSAADIVERAAALGVVLRLEDERIGIEGPARGVATIKPELAARKPEVMAYLLEQRQDVKTPAAGNPPAGEAANDPPAAPDGFAGALVDPDGGAYLPWGPYLSPADVQRMRGVLFDMIDELCRFEGWSDERRHDTMTRALRGPLSDLWPNIEYFGGKVRECRAEAEARALLAARSWRYEGR</sequence>
<dbReference type="AlphaFoldDB" id="A0A9N8MMR8"/>
<comment type="caution">
    <text evidence="2">The sequence shown here is derived from an EMBL/GenBank/DDBJ whole genome shotgun (WGS) entry which is preliminary data.</text>
</comment>
<evidence type="ECO:0000313" key="3">
    <source>
        <dbReference type="Proteomes" id="UP000675121"/>
    </source>
</evidence>
<gene>
    <name evidence="2" type="ORF">R70211_01738</name>
</gene>
<keyword evidence="3" id="KW-1185">Reference proteome</keyword>
<reference evidence="2" key="1">
    <citation type="submission" date="2021-02" db="EMBL/GenBank/DDBJ databases">
        <authorList>
            <person name="Vanwijnsberghe S."/>
        </authorList>
    </citation>
    <scope>NUCLEOTIDE SEQUENCE</scope>
    <source>
        <strain evidence="2">R-70211</strain>
    </source>
</reference>
<name>A0A9N8MMR8_9BURK</name>
<evidence type="ECO:0000313" key="2">
    <source>
        <dbReference type="EMBL" id="CAE6876281.1"/>
    </source>
</evidence>
<feature type="compositionally biased region" description="Low complexity" evidence="1">
    <location>
        <begin position="61"/>
        <end position="83"/>
    </location>
</feature>
<evidence type="ECO:0008006" key="4">
    <source>
        <dbReference type="Google" id="ProtNLM"/>
    </source>
</evidence>
<dbReference type="RefSeq" id="WP_201084696.1">
    <property type="nucleotide sequence ID" value="NZ_CAJNAS010000004.1"/>
</dbReference>
<proteinExistence type="predicted"/>
<accession>A0A9N8MMR8</accession>
<evidence type="ECO:0000256" key="1">
    <source>
        <dbReference type="SAM" id="MobiDB-lite"/>
    </source>
</evidence>